<feature type="transmembrane region" description="Helical" evidence="4">
    <location>
        <begin position="7"/>
        <end position="27"/>
    </location>
</feature>
<evidence type="ECO:0000256" key="2">
    <source>
        <dbReference type="ARBA" id="ARBA00029447"/>
    </source>
</evidence>
<evidence type="ECO:0000256" key="1">
    <source>
        <dbReference type="ARBA" id="ARBA00022500"/>
    </source>
</evidence>
<dbReference type="InterPro" id="IPR004090">
    <property type="entry name" value="Chemotax_Me-accpt_rcpt"/>
</dbReference>
<dbReference type="Pfam" id="PF00015">
    <property type="entry name" value="MCPsignal"/>
    <property type="match status" value="1"/>
</dbReference>
<dbReference type="CDD" id="cd06225">
    <property type="entry name" value="HAMP"/>
    <property type="match status" value="1"/>
</dbReference>
<dbReference type="InterPro" id="IPR051310">
    <property type="entry name" value="MCP_chemotaxis"/>
</dbReference>
<evidence type="ECO:0000259" key="5">
    <source>
        <dbReference type="PROSITE" id="PS50111"/>
    </source>
</evidence>
<dbReference type="Pfam" id="PF12729">
    <property type="entry name" value="4HB_MCP_1"/>
    <property type="match status" value="1"/>
</dbReference>
<keyword evidence="3" id="KW-0807">Transducer</keyword>
<dbReference type="Gene3D" id="6.10.340.10">
    <property type="match status" value="1"/>
</dbReference>
<dbReference type="InterPro" id="IPR024478">
    <property type="entry name" value="HlyB_4HB_MCP"/>
</dbReference>
<dbReference type="Proteomes" id="UP000243406">
    <property type="component" value="Unassembled WGS sequence"/>
</dbReference>
<evidence type="ECO:0000256" key="3">
    <source>
        <dbReference type="PROSITE-ProRule" id="PRU00284"/>
    </source>
</evidence>
<keyword evidence="8" id="KW-1185">Reference proteome</keyword>
<sequence length="572" mass="62762">MGFRKKLLIGFSAIMIIMVFLGVFGLYEMKSINNNVKEIYNVTLKGVYYLKDAHYNIIKAQRVEKNVLLSKTKDEKMEHTMHLDETYTDGIIKNLNLYMALSAGEGNEAEIEALISKVNDVKKIQSEVIDKSMAGSEDEALALSQNSAKAFDKIDTLITELSQHELAEADDTFINSNSTYNKSFLIFIGIIFFALIAGAFIMSRMAASVIKPLKRSVRFADELSKGNLNSRIDIRMANDEIGMLVNSLNNTGEKLSEIVSEIKKSSMGLEESTEQLNMATEESNQVMDEIGVSVGAITDNIEQVVSSIEHISSNLKNIVINADEVSKLTQEANTESNTLIESAKKGRSSVDILIHNTKDIEKSTNEVHVTIDDLQVLSGKIDNIITVIKDIAAQTNLLALNASIEAARAGEHGRGFMVVAEEVRKLADGSAVAAADIENTIIEVQNKTNIAVQSITITEKKVIEGNQAALVADTNLTIILDSIAQLAEKIRKISVQSEEQANSAENISEHMDQAVINSKDVAQSAHNINGKIGEQIAAIQEISAVSNPLLMMTENLNKMIQYFQTTEIEAEK</sequence>
<organism evidence="7 8">
    <name type="scientific">Acetoanaerobium noterae</name>
    <dbReference type="NCBI Taxonomy" id="745369"/>
    <lineage>
        <taxon>Bacteria</taxon>
        <taxon>Bacillati</taxon>
        <taxon>Bacillota</taxon>
        <taxon>Clostridia</taxon>
        <taxon>Peptostreptococcales</taxon>
        <taxon>Filifactoraceae</taxon>
        <taxon>Acetoanaerobium</taxon>
    </lineage>
</organism>
<keyword evidence="4" id="KW-0812">Transmembrane</keyword>
<dbReference type="PANTHER" id="PTHR43531:SF11">
    <property type="entry name" value="METHYL-ACCEPTING CHEMOTAXIS PROTEIN 3"/>
    <property type="match status" value="1"/>
</dbReference>
<dbReference type="Pfam" id="PF00672">
    <property type="entry name" value="HAMP"/>
    <property type="match status" value="1"/>
</dbReference>
<feature type="transmembrane region" description="Helical" evidence="4">
    <location>
        <begin position="184"/>
        <end position="207"/>
    </location>
</feature>
<evidence type="ECO:0000256" key="4">
    <source>
        <dbReference type="SAM" id="Phobius"/>
    </source>
</evidence>
<keyword evidence="1" id="KW-0145">Chemotaxis</keyword>
<dbReference type="PROSITE" id="PS50885">
    <property type="entry name" value="HAMP"/>
    <property type="match status" value="1"/>
</dbReference>
<dbReference type="EMBL" id="FUYN01000005">
    <property type="protein sequence ID" value="SKB58042.1"/>
    <property type="molecule type" value="Genomic_DNA"/>
</dbReference>
<proteinExistence type="inferred from homology"/>
<dbReference type="InterPro" id="IPR004089">
    <property type="entry name" value="MCPsignal_dom"/>
</dbReference>
<dbReference type="AlphaFoldDB" id="A0A1T5CET9"/>
<dbReference type="RefSeq" id="WP_159446450.1">
    <property type="nucleotide sequence ID" value="NZ_FUYN01000005.1"/>
</dbReference>
<evidence type="ECO:0000259" key="6">
    <source>
        <dbReference type="PROSITE" id="PS50885"/>
    </source>
</evidence>
<evidence type="ECO:0000313" key="7">
    <source>
        <dbReference type="EMBL" id="SKB58042.1"/>
    </source>
</evidence>
<evidence type="ECO:0000313" key="8">
    <source>
        <dbReference type="Proteomes" id="UP000243406"/>
    </source>
</evidence>
<dbReference type="GO" id="GO:0007165">
    <property type="term" value="P:signal transduction"/>
    <property type="evidence" value="ECO:0007669"/>
    <property type="project" value="UniProtKB-KW"/>
</dbReference>
<dbReference type="InterPro" id="IPR003660">
    <property type="entry name" value="HAMP_dom"/>
</dbReference>
<dbReference type="SMART" id="SM00283">
    <property type="entry name" value="MA"/>
    <property type="match status" value="1"/>
</dbReference>
<dbReference type="OrthoDB" id="1706317at2"/>
<dbReference type="GO" id="GO:0006935">
    <property type="term" value="P:chemotaxis"/>
    <property type="evidence" value="ECO:0007669"/>
    <property type="project" value="UniProtKB-KW"/>
</dbReference>
<dbReference type="SMART" id="SM00304">
    <property type="entry name" value="HAMP"/>
    <property type="match status" value="1"/>
</dbReference>
<feature type="domain" description="HAMP" evidence="6">
    <location>
        <begin position="207"/>
        <end position="260"/>
    </location>
</feature>
<dbReference type="GO" id="GO:0005886">
    <property type="term" value="C:plasma membrane"/>
    <property type="evidence" value="ECO:0007669"/>
    <property type="project" value="TreeGrafter"/>
</dbReference>
<keyword evidence="4" id="KW-0472">Membrane</keyword>
<feature type="domain" description="Methyl-accepting transducer" evidence="5">
    <location>
        <begin position="272"/>
        <end position="515"/>
    </location>
</feature>
<accession>A0A1T5CET9</accession>
<gene>
    <name evidence="7" type="ORF">SAMN02745120_2141</name>
</gene>
<dbReference type="PRINTS" id="PR00260">
    <property type="entry name" value="CHEMTRNSDUCR"/>
</dbReference>
<dbReference type="PANTHER" id="PTHR43531">
    <property type="entry name" value="PROTEIN ICFG"/>
    <property type="match status" value="1"/>
</dbReference>
<reference evidence="8" key="1">
    <citation type="submission" date="2017-02" db="EMBL/GenBank/DDBJ databases">
        <authorList>
            <person name="Varghese N."/>
            <person name="Submissions S."/>
        </authorList>
    </citation>
    <scope>NUCLEOTIDE SEQUENCE [LARGE SCALE GENOMIC DNA]</scope>
    <source>
        <strain evidence="8">ATCC 35199</strain>
    </source>
</reference>
<protein>
    <submittedName>
        <fullName evidence="7">Methyl-accepting chemotaxis protein</fullName>
    </submittedName>
</protein>
<dbReference type="GO" id="GO:0004888">
    <property type="term" value="F:transmembrane signaling receptor activity"/>
    <property type="evidence" value="ECO:0007669"/>
    <property type="project" value="InterPro"/>
</dbReference>
<keyword evidence="4" id="KW-1133">Transmembrane helix</keyword>
<dbReference type="Gene3D" id="1.10.287.950">
    <property type="entry name" value="Methyl-accepting chemotaxis protein"/>
    <property type="match status" value="1"/>
</dbReference>
<name>A0A1T5CET9_9FIRM</name>
<comment type="similarity">
    <text evidence="2">Belongs to the methyl-accepting chemotaxis (MCP) protein family.</text>
</comment>
<dbReference type="SUPFAM" id="SSF58104">
    <property type="entry name" value="Methyl-accepting chemotaxis protein (MCP) signaling domain"/>
    <property type="match status" value="1"/>
</dbReference>
<dbReference type="PROSITE" id="PS50111">
    <property type="entry name" value="CHEMOTAXIS_TRANSDUC_2"/>
    <property type="match status" value="1"/>
</dbReference>